<keyword evidence="1" id="KW-0472">Membrane</keyword>
<organism evidence="2 3">
    <name type="scientific">Heracleum sosnowskyi</name>
    <dbReference type="NCBI Taxonomy" id="360622"/>
    <lineage>
        <taxon>Eukaryota</taxon>
        <taxon>Viridiplantae</taxon>
        <taxon>Streptophyta</taxon>
        <taxon>Embryophyta</taxon>
        <taxon>Tracheophyta</taxon>
        <taxon>Spermatophyta</taxon>
        <taxon>Magnoliopsida</taxon>
        <taxon>eudicotyledons</taxon>
        <taxon>Gunneridae</taxon>
        <taxon>Pentapetalae</taxon>
        <taxon>asterids</taxon>
        <taxon>campanulids</taxon>
        <taxon>Apiales</taxon>
        <taxon>Apiaceae</taxon>
        <taxon>Apioideae</taxon>
        <taxon>apioid superclade</taxon>
        <taxon>Tordylieae</taxon>
        <taxon>Tordyliinae</taxon>
        <taxon>Heracleum</taxon>
    </lineage>
</organism>
<evidence type="ECO:0000256" key="1">
    <source>
        <dbReference type="SAM" id="Phobius"/>
    </source>
</evidence>
<keyword evidence="1" id="KW-1133">Transmembrane helix</keyword>
<dbReference type="Proteomes" id="UP001237642">
    <property type="component" value="Unassembled WGS sequence"/>
</dbReference>
<name>A0AAD8H908_9APIA</name>
<evidence type="ECO:0000313" key="2">
    <source>
        <dbReference type="EMBL" id="KAK1361949.1"/>
    </source>
</evidence>
<gene>
    <name evidence="2" type="ORF">POM88_046423</name>
</gene>
<evidence type="ECO:0000313" key="3">
    <source>
        <dbReference type="Proteomes" id="UP001237642"/>
    </source>
</evidence>
<dbReference type="EMBL" id="JAUIZM010000010">
    <property type="protein sequence ID" value="KAK1361949.1"/>
    <property type="molecule type" value="Genomic_DNA"/>
</dbReference>
<keyword evidence="3" id="KW-1185">Reference proteome</keyword>
<reference evidence="2" key="1">
    <citation type="submission" date="2023-02" db="EMBL/GenBank/DDBJ databases">
        <title>Genome of toxic invasive species Heracleum sosnowskyi carries increased number of genes despite the absence of recent whole-genome duplications.</title>
        <authorList>
            <person name="Schelkunov M."/>
            <person name="Shtratnikova V."/>
            <person name="Makarenko M."/>
            <person name="Klepikova A."/>
            <person name="Omelchenko D."/>
            <person name="Novikova G."/>
            <person name="Obukhova E."/>
            <person name="Bogdanov V."/>
            <person name="Penin A."/>
            <person name="Logacheva M."/>
        </authorList>
    </citation>
    <scope>NUCLEOTIDE SEQUENCE</scope>
    <source>
        <strain evidence="2">Hsosn_3</strain>
        <tissue evidence="2">Leaf</tissue>
    </source>
</reference>
<proteinExistence type="predicted"/>
<accession>A0AAD8H908</accession>
<feature type="transmembrane region" description="Helical" evidence="1">
    <location>
        <begin position="41"/>
        <end position="59"/>
    </location>
</feature>
<sequence length="116" mass="12773">MVVPFPTFTTSVRRTTSSGRGKWSAFNDLPKSPTKKKFGKYASMYTGAFFAIGGGLAIMDRLIVYWTGELTTDEKVKDVKLDTSAILHEIRGHRSEWLRAYHERQAGGGAAAATAE</sequence>
<comment type="caution">
    <text evidence="2">The sequence shown here is derived from an EMBL/GenBank/DDBJ whole genome shotgun (WGS) entry which is preliminary data.</text>
</comment>
<reference evidence="2" key="2">
    <citation type="submission" date="2023-05" db="EMBL/GenBank/DDBJ databases">
        <authorList>
            <person name="Schelkunov M.I."/>
        </authorList>
    </citation>
    <scope>NUCLEOTIDE SEQUENCE</scope>
    <source>
        <strain evidence="2">Hsosn_3</strain>
        <tissue evidence="2">Leaf</tissue>
    </source>
</reference>
<protein>
    <submittedName>
        <fullName evidence="2">Uncharacterized protein</fullName>
    </submittedName>
</protein>
<dbReference type="AlphaFoldDB" id="A0AAD8H908"/>
<keyword evidence="1" id="KW-0812">Transmembrane</keyword>